<organism evidence="1">
    <name type="scientific">Loa loa</name>
    <name type="common">Eye worm</name>
    <name type="synonym">Filaria loa</name>
    <dbReference type="NCBI Taxonomy" id="7209"/>
    <lineage>
        <taxon>Eukaryota</taxon>
        <taxon>Metazoa</taxon>
        <taxon>Ecdysozoa</taxon>
        <taxon>Nematoda</taxon>
        <taxon>Chromadorea</taxon>
        <taxon>Rhabditida</taxon>
        <taxon>Spirurina</taxon>
        <taxon>Spiruromorpha</taxon>
        <taxon>Filarioidea</taxon>
        <taxon>Onchocercidae</taxon>
        <taxon>Loa</taxon>
    </lineage>
</organism>
<protein>
    <submittedName>
        <fullName evidence="1">Uncharacterized protein</fullName>
    </submittedName>
</protein>
<sequence>MKLKSKEEIKEIDLNINWFKFIYGQSEAASKGCAPEYHSDLNIGRFLERKGKAAGRREGWSRLLPRLRRQKKLAEDLQMPSRVLILIRSVNDSWVEYNQRRPFLICYAFG</sequence>
<dbReference type="EMBL" id="JH712098">
    <property type="protein sequence ID" value="EFO25841.1"/>
    <property type="molecule type" value="Genomic_DNA"/>
</dbReference>
<reference evidence="1" key="1">
    <citation type="submission" date="2012-04" db="EMBL/GenBank/DDBJ databases">
        <title>The Genome Sequence of Loa loa.</title>
        <authorList>
            <consortium name="The Broad Institute Genome Sequencing Platform"/>
            <consortium name="Broad Institute Genome Sequencing Center for Infectious Disease"/>
            <person name="Nutman T.B."/>
            <person name="Fink D.L."/>
            <person name="Russ C."/>
            <person name="Young S."/>
            <person name="Zeng Q."/>
            <person name="Gargeya S."/>
            <person name="Alvarado L."/>
            <person name="Berlin A."/>
            <person name="Chapman S.B."/>
            <person name="Chen Z."/>
            <person name="Freedman E."/>
            <person name="Gellesch M."/>
            <person name="Goldberg J."/>
            <person name="Griggs A."/>
            <person name="Gujja S."/>
            <person name="Heilman E.R."/>
            <person name="Heiman D."/>
            <person name="Howarth C."/>
            <person name="Mehta T."/>
            <person name="Neiman D."/>
            <person name="Pearson M."/>
            <person name="Roberts A."/>
            <person name="Saif S."/>
            <person name="Shea T."/>
            <person name="Shenoy N."/>
            <person name="Sisk P."/>
            <person name="Stolte C."/>
            <person name="Sykes S."/>
            <person name="White J."/>
            <person name="Yandava C."/>
            <person name="Haas B."/>
            <person name="Henn M.R."/>
            <person name="Nusbaum C."/>
            <person name="Birren B."/>
        </authorList>
    </citation>
    <scope>NUCLEOTIDE SEQUENCE [LARGE SCALE GENOMIC DNA]</scope>
</reference>
<accession>A0A1S0U6Q4</accession>
<dbReference type="CTD" id="9940031"/>
<dbReference type="GeneID" id="9940031"/>
<evidence type="ECO:0000313" key="1">
    <source>
        <dbReference type="EMBL" id="EFO25841.1"/>
    </source>
</evidence>
<dbReference type="RefSeq" id="XP_003138226.1">
    <property type="nucleotide sequence ID" value="XM_003138178.1"/>
</dbReference>
<dbReference type="AlphaFoldDB" id="A0A1S0U6Q4"/>
<dbReference type="InParanoid" id="A0A1S0U6Q4"/>
<name>A0A1S0U6Q4_LOALO</name>
<dbReference type="KEGG" id="loa:LOAG_02641"/>
<proteinExistence type="predicted"/>
<gene>
    <name evidence="1" type="ORF">LOAG_02641</name>
</gene>